<reference evidence="2" key="1">
    <citation type="submission" date="2016-10" db="EMBL/GenBank/DDBJ databases">
        <authorList>
            <person name="Varghese N."/>
            <person name="Submissions S."/>
        </authorList>
    </citation>
    <scope>NUCLEOTIDE SEQUENCE [LARGE SCALE GENOMIC DNA]</scope>
    <source>
        <strain evidence="2">DSM 24450</strain>
    </source>
</reference>
<evidence type="ECO:0000313" key="1">
    <source>
        <dbReference type="EMBL" id="SFS31837.1"/>
    </source>
</evidence>
<evidence type="ECO:0008006" key="3">
    <source>
        <dbReference type="Google" id="ProtNLM"/>
    </source>
</evidence>
<organism evidence="1 2">
    <name type="scientific">Lutibacter maritimus</name>
    <dbReference type="NCBI Taxonomy" id="593133"/>
    <lineage>
        <taxon>Bacteria</taxon>
        <taxon>Pseudomonadati</taxon>
        <taxon>Bacteroidota</taxon>
        <taxon>Flavobacteriia</taxon>
        <taxon>Flavobacteriales</taxon>
        <taxon>Flavobacteriaceae</taxon>
        <taxon>Lutibacter</taxon>
    </lineage>
</organism>
<keyword evidence="2" id="KW-1185">Reference proteome</keyword>
<dbReference type="RefSeq" id="WP_090222481.1">
    <property type="nucleotide sequence ID" value="NZ_FOZP01000001.1"/>
</dbReference>
<dbReference type="OrthoDB" id="1524810at2"/>
<gene>
    <name evidence="1" type="ORF">SAMN04488006_0612</name>
</gene>
<name>A0A1I6NV62_9FLAO</name>
<protein>
    <recommendedName>
        <fullName evidence="3">Smr domain-containing protein</fullName>
    </recommendedName>
</protein>
<sequence>MQREFKIGDTVAVLDDVIKGKVVGIAHGKISVESTEGFAFEFFPNELVVVKENQADLSKYSDIFNEGLTEKLNYQEKKKNTPKFKSTMKPEDLPPMEVDLHIHQLTKSTVGMDNYDMLNLQIETAKHKIEFAIKNRLPKIVFIHGVGEGVLKSELEFLFKQYNITSYAASYKKYGLGATEVYIYQNPK</sequence>
<dbReference type="Gene3D" id="3.30.1370.110">
    <property type="match status" value="1"/>
</dbReference>
<evidence type="ECO:0000313" key="2">
    <source>
        <dbReference type="Proteomes" id="UP000199312"/>
    </source>
</evidence>
<dbReference type="Proteomes" id="UP000199312">
    <property type="component" value="Unassembled WGS sequence"/>
</dbReference>
<dbReference type="InterPro" id="IPR036063">
    <property type="entry name" value="Smr_dom_sf"/>
</dbReference>
<dbReference type="STRING" id="593133.SAMN04488006_0612"/>
<dbReference type="AlphaFoldDB" id="A0A1I6NV62"/>
<dbReference type="EMBL" id="FOZP01000001">
    <property type="protein sequence ID" value="SFS31837.1"/>
    <property type="molecule type" value="Genomic_DNA"/>
</dbReference>
<accession>A0A1I6NV62</accession>
<proteinExistence type="predicted"/>